<dbReference type="CDD" id="cd06089">
    <property type="entry name" value="KOW_RPL26"/>
    <property type="match status" value="1"/>
</dbReference>
<dbReference type="InterPro" id="IPR057264">
    <property type="entry name" value="Ribosomal_uL24_C"/>
</dbReference>
<dbReference type="Pfam" id="PF17136">
    <property type="entry name" value="ribosomal_L24"/>
    <property type="match status" value="1"/>
</dbReference>
<dbReference type="InterPro" id="IPR003256">
    <property type="entry name" value="Ribosomal_uL24"/>
</dbReference>
<comment type="function">
    <text evidence="5">One of two assembly initiator proteins, it binds directly to the 5'-end of the 23S rRNA, where it nucleates assembly of the 50S subunit.</text>
</comment>
<dbReference type="GO" id="GO:0019843">
    <property type="term" value="F:rRNA binding"/>
    <property type="evidence" value="ECO:0007669"/>
    <property type="project" value="UniProtKB-UniRule"/>
</dbReference>
<evidence type="ECO:0000256" key="5">
    <source>
        <dbReference type="HAMAP-Rule" id="MF_01326"/>
    </source>
</evidence>
<dbReference type="GO" id="GO:0006412">
    <property type="term" value="P:translation"/>
    <property type="evidence" value="ECO:0007669"/>
    <property type="project" value="UniProtKB-UniRule"/>
</dbReference>
<keyword evidence="3 5" id="KW-0687">Ribonucleoprotein</keyword>
<evidence type="ECO:0000313" key="7">
    <source>
        <dbReference type="EMBL" id="QHN42828.1"/>
    </source>
</evidence>
<dbReference type="EMBL" id="CP045921">
    <property type="protein sequence ID" value="QHN42828.1"/>
    <property type="molecule type" value="Genomic_DNA"/>
</dbReference>
<dbReference type="HAMAP" id="MF_01326_B">
    <property type="entry name" value="Ribosomal_uL24_B"/>
    <property type="match status" value="1"/>
</dbReference>
<keyword evidence="8" id="KW-1185">Reference proteome</keyword>
<proteinExistence type="inferred from homology"/>
<feature type="domain" description="KOW" evidence="6">
    <location>
        <begin position="3"/>
        <end position="30"/>
    </location>
</feature>
<comment type="subunit">
    <text evidence="5">Part of the 50S ribosomal subunit.</text>
</comment>
<dbReference type="NCBIfam" id="TIGR01079">
    <property type="entry name" value="rplX_bact"/>
    <property type="match status" value="1"/>
</dbReference>
<organism evidence="7 8">
    <name type="scientific">Candidatus Mycosynbacter amalyticus</name>
    <dbReference type="NCBI Taxonomy" id="2665156"/>
    <lineage>
        <taxon>Bacteria</taxon>
        <taxon>Candidatus Saccharimonadota</taxon>
        <taxon>Candidatus Saccharimonadota incertae sedis</taxon>
        <taxon>Candidatus Mycosynbacter</taxon>
    </lineage>
</organism>
<dbReference type="GO" id="GO:1990904">
    <property type="term" value="C:ribonucleoprotein complex"/>
    <property type="evidence" value="ECO:0007669"/>
    <property type="project" value="UniProtKB-KW"/>
</dbReference>
<sequence length="105" mass="11216">MARIRKSDIVKLVSGTNKGKTGKVLAVLPKQNAVLIEGVGVGSRKVKPSQLNPRGGVKDIHVPTPLHKVALVVDEKAGTTSRVGYNKTDAGTVRVARQLKNKEIK</sequence>
<dbReference type="InterPro" id="IPR008991">
    <property type="entry name" value="Translation_prot_SH3-like_sf"/>
</dbReference>
<keyword evidence="5" id="KW-0699">rRNA-binding</keyword>
<evidence type="ECO:0000256" key="4">
    <source>
        <dbReference type="ARBA" id="ARBA00035206"/>
    </source>
</evidence>
<evidence type="ECO:0000313" key="8">
    <source>
        <dbReference type="Proteomes" id="UP001059824"/>
    </source>
</evidence>
<evidence type="ECO:0000256" key="1">
    <source>
        <dbReference type="ARBA" id="ARBA00010618"/>
    </source>
</evidence>
<evidence type="ECO:0000256" key="3">
    <source>
        <dbReference type="ARBA" id="ARBA00023274"/>
    </source>
</evidence>
<reference evidence="7" key="1">
    <citation type="journal article" date="2021" name="Nat. Microbiol.">
        <title>Cocultivation of an ultrasmall environmental parasitic bacterium with lytic ability against bacteria associated with wastewater foams.</title>
        <authorList>
            <person name="Batinovic S."/>
            <person name="Rose J.J.A."/>
            <person name="Ratcliffe J."/>
            <person name="Seviour R.J."/>
            <person name="Petrovski S."/>
        </authorList>
    </citation>
    <scope>NUCLEOTIDE SEQUENCE</scope>
    <source>
        <strain evidence="7">JR1</strain>
    </source>
</reference>
<name>A0A857ML41_9BACT</name>
<dbReference type="InterPro" id="IPR041988">
    <property type="entry name" value="Ribosomal_uL24_KOW"/>
</dbReference>
<accession>A0A857ML41</accession>
<evidence type="ECO:0000256" key="2">
    <source>
        <dbReference type="ARBA" id="ARBA00022980"/>
    </source>
</evidence>
<dbReference type="AlphaFoldDB" id="A0A857ML41"/>
<dbReference type="InterPro" id="IPR014722">
    <property type="entry name" value="Rib_uL2_dom2"/>
</dbReference>
<dbReference type="PANTHER" id="PTHR12903">
    <property type="entry name" value="MITOCHONDRIAL RIBOSOMAL PROTEIN L24"/>
    <property type="match status" value="1"/>
</dbReference>
<dbReference type="Pfam" id="PF00467">
    <property type="entry name" value="KOW"/>
    <property type="match status" value="1"/>
</dbReference>
<dbReference type="RefSeq" id="WP_260762348.1">
    <property type="nucleotide sequence ID" value="NZ_CP045921.1"/>
</dbReference>
<comment type="similarity">
    <text evidence="1 5">Belongs to the universal ribosomal protein uL24 family.</text>
</comment>
<dbReference type="GO" id="GO:0003735">
    <property type="term" value="F:structural constituent of ribosome"/>
    <property type="evidence" value="ECO:0007669"/>
    <property type="project" value="InterPro"/>
</dbReference>
<dbReference type="SMART" id="SM00739">
    <property type="entry name" value="KOW"/>
    <property type="match status" value="1"/>
</dbReference>
<dbReference type="KEGG" id="mama:GII36_03110"/>
<dbReference type="InterPro" id="IPR005824">
    <property type="entry name" value="KOW"/>
</dbReference>
<gene>
    <name evidence="5 7" type="primary">rplX</name>
    <name evidence="7" type="ORF">GII36_03110</name>
</gene>
<dbReference type="GO" id="GO:0005840">
    <property type="term" value="C:ribosome"/>
    <property type="evidence" value="ECO:0007669"/>
    <property type="project" value="UniProtKB-KW"/>
</dbReference>
<dbReference type="SUPFAM" id="SSF50104">
    <property type="entry name" value="Translation proteins SH3-like domain"/>
    <property type="match status" value="1"/>
</dbReference>
<protein>
    <recommendedName>
        <fullName evidence="4 5">Large ribosomal subunit protein uL24</fullName>
    </recommendedName>
</protein>
<evidence type="ECO:0000259" key="6">
    <source>
        <dbReference type="SMART" id="SM00739"/>
    </source>
</evidence>
<keyword evidence="2 5" id="KW-0689">Ribosomal protein</keyword>
<keyword evidence="5" id="KW-0694">RNA-binding</keyword>
<dbReference type="Gene3D" id="2.30.30.30">
    <property type="match status" value="1"/>
</dbReference>
<dbReference type="Proteomes" id="UP001059824">
    <property type="component" value="Chromosome"/>
</dbReference>
<comment type="function">
    <text evidence="5">One of the proteins that surrounds the polypeptide exit tunnel on the outside of the subunit.</text>
</comment>